<dbReference type="InterPro" id="IPR052175">
    <property type="entry name" value="ComplexI-like_HydComp"/>
</dbReference>
<dbReference type="Pfam" id="PF00662">
    <property type="entry name" value="Proton_antipo_N"/>
    <property type="match status" value="1"/>
</dbReference>
<comment type="caution">
    <text evidence="12">The sequence shown here is derived from an EMBL/GenBank/DDBJ whole genome shotgun (WGS) entry which is preliminary data.</text>
</comment>
<evidence type="ECO:0000256" key="5">
    <source>
        <dbReference type="ARBA" id="ARBA00022989"/>
    </source>
</evidence>
<feature type="domain" description="NADH:quinone oxidoreductase/Mrp antiporter transmembrane" evidence="10">
    <location>
        <begin position="121"/>
        <end position="413"/>
    </location>
</feature>
<feature type="domain" description="NADH-Ubiquinone oxidoreductase (complex I) chain 5 N-terminal" evidence="11">
    <location>
        <begin position="63"/>
        <end position="105"/>
    </location>
</feature>
<protein>
    <submittedName>
        <fullName evidence="12">Multicomponent Na+:H+ antiporter subunit D</fullName>
    </submittedName>
</protein>
<evidence type="ECO:0000256" key="9">
    <source>
        <dbReference type="SAM" id="Phobius"/>
    </source>
</evidence>
<feature type="transmembrane region" description="Helical" evidence="9">
    <location>
        <begin position="270"/>
        <end position="291"/>
    </location>
</feature>
<name>A0A318KWM3_9FIRM</name>
<keyword evidence="6" id="KW-0560">Oxidoreductase</keyword>
<feature type="transmembrane region" description="Helical" evidence="9">
    <location>
        <begin position="368"/>
        <end position="386"/>
    </location>
</feature>
<evidence type="ECO:0000256" key="7">
    <source>
        <dbReference type="ARBA" id="ARBA00023136"/>
    </source>
</evidence>
<feature type="transmembrane region" description="Helical" evidence="9">
    <location>
        <begin position="238"/>
        <end position="258"/>
    </location>
</feature>
<gene>
    <name evidence="12" type="ORF">DES51_10458</name>
</gene>
<keyword evidence="7 9" id="KW-0472">Membrane</keyword>
<evidence type="ECO:0000313" key="12">
    <source>
        <dbReference type="EMBL" id="PXX80056.1"/>
    </source>
</evidence>
<dbReference type="Proteomes" id="UP000247612">
    <property type="component" value="Unassembled WGS sequence"/>
</dbReference>
<dbReference type="PRINTS" id="PR01434">
    <property type="entry name" value="NADHDHGNASE5"/>
</dbReference>
<reference evidence="12 13" key="1">
    <citation type="submission" date="2018-05" db="EMBL/GenBank/DDBJ databases">
        <title>Genomic Encyclopedia of Type Strains, Phase IV (KMG-IV): sequencing the most valuable type-strain genomes for metagenomic binning, comparative biology and taxonomic classification.</title>
        <authorList>
            <person name="Goeker M."/>
        </authorList>
    </citation>
    <scope>NUCLEOTIDE SEQUENCE [LARGE SCALE GENOMIC DNA]</scope>
    <source>
        <strain evidence="12 13">JC118</strain>
    </source>
</reference>
<keyword evidence="13" id="KW-1185">Reference proteome</keyword>
<dbReference type="PANTHER" id="PTHR42682:SF4">
    <property type="entry name" value="NADH-UBIQUINONE_PLASTOQUINONE"/>
    <property type="match status" value="1"/>
</dbReference>
<keyword evidence="3" id="KW-1003">Cell membrane</keyword>
<evidence type="ECO:0000256" key="8">
    <source>
        <dbReference type="RuleBase" id="RU000320"/>
    </source>
</evidence>
<feature type="transmembrane region" description="Helical" evidence="9">
    <location>
        <begin position="205"/>
        <end position="226"/>
    </location>
</feature>
<feature type="transmembrane region" description="Helical" evidence="9">
    <location>
        <begin position="406"/>
        <end position="428"/>
    </location>
</feature>
<proteinExistence type="inferred from homology"/>
<evidence type="ECO:0000259" key="10">
    <source>
        <dbReference type="Pfam" id="PF00361"/>
    </source>
</evidence>
<feature type="transmembrane region" description="Helical" evidence="9">
    <location>
        <begin position="105"/>
        <end position="125"/>
    </location>
</feature>
<dbReference type="EMBL" id="QJKH01000004">
    <property type="protein sequence ID" value="PXX80056.1"/>
    <property type="molecule type" value="Genomic_DNA"/>
</dbReference>
<evidence type="ECO:0000256" key="1">
    <source>
        <dbReference type="ARBA" id="ARBA00004651"/>
    </source>
</evidence>
<dbReference type="InterPro" id="IPR001750">
    <property type="entry name" value="ND/Mrp_TM"/>
</dbReference>
<feature type="transmembrane region" description="Helical" evidence="9">
    <location>
        <begin position="449"/>
        <end position="469"/>
    </location>
</feature>
<evidence type="ECO:0000313" key="13">
    <source>
        <dbReference type="Proteomes" id="UP000247612"/>
    </source>
</evidence>
<keyword evidence="4 8" id="KW-0812">Transmembrane</keyword>
<feature type="transmembrane region" description="Helical" evidence="9">
    <location>
        <begin position="29"/>
        <end position="51"/>
    </location>
</feature>
<accession>A0A318KWM3</accession>
<dbReference type="AlphaFoldDB" id="A0A318KWM3"/>
<dbReference type="OrthoDB" id="9807568at2"/>
<dbReference type="GO" id="GO:0005886">
    <property type="term" value="C:plasma membrane"/>
    <property type="evidence" value="ECO:0007669"/>
    <property type="project" value="UniProtKB-SubCell"/>
</dbReference>
<evidence type="ECO:0000256" key="3">
    <source>
        <dbReference type="ARBA" id="ARBA00022475"/>
    </source>
</evidence>
<feature type="transmembrane region" description="Helical" evidence="9">
    <location>
        <begin position="63"/>
        <end position="85"/>
    </location>
</feature>
<feature type="transmembrane region" description="Helical" evidence="9">
    <location>
        <begin position="311"/>
        <end position="332"/>
    </location>
</feature>
<sequence length="484" mass="52758">MEVLCLIALFLPVLTGFIAGCLKQDRLRNGVVLISLLIQVFVAVMLIMHPVSEFELLRFTDSIALVFGVDVISMIFLLLISVLWLMAAVYSFEYMKHEDHRPRYFLFYMLTLAALMGLSMAKNLVTMYLCYEMMTLLSVPLVLHTQSKEAISAGLKYLGYSVFGAGLGLLGIFFINHFAATLAFVPGGSLVPELIAGNENLLYTVYLLMMIGFGCKAGMFPLHAWLPAAHPIAPSPASALLSGVITKGGVLAIIRVTYFVFGASFLQGSFAQTICLGLAIFTIFMGSMLAYKEKVLKKRLAYSTVSQVSYVLFALFLMTPLGLIGAILQIIYHALAKNMLFLSAGSIIYKTGLKRVDEYKGLGKQMPFVMIIFTIASLSLIGIPPLGGFVSKWYIAQGAFSNPLGLLGIAVLMISALLTAGYTLPIIIDAFFPGSAFNYKKLKKNDVNILMGLPLGLLAVILIVCGLFPKTIMDSLTLLLSALF</sequence>
<dbReference type="RefSeq" id="WP_022937855.1">
    <property type="nucleotide sequence ID" value="NZ_CABKRQ010000004.1"/>
</dbReference>
<comment type="subcellular location">
    <subcellularLocation>
        <location evidence="1">Cell membrane</location>
        <topology evidence="1">Multi-pass membrane protein</topology>
    </subcellularLocation>
    <subcellularLocation>
        <location evidence="8">Membrane</location>
        <topology evidence="8">Multi-pass membrane protein</topology>
    </subcellularLocation>
</comment>
<evidence type="ECO:0000256" key="6">
    <source>
        <dbReference type="ARBA" id="ARBA00023002"/>
    </source>
</evidence>
<dbReference type="STRING" id="1034346.GCA_000313565_01552"/>
<organism evidence="12 13">
    <name type="scientific">Dielma fastidiosa</name>
    <dbReference type="NCBI Taxonomy" id="1034346"/>
    <lineage>
        <taxon>Bacteria</taxon>
        <taxon>Bacillati</taxon>
        <taxon>Bacillota</taxon>
        <taxon>Erysipelotrichia</taxon>
        <taxon>Erysipelotrichales</taxon>
        <taxon>Erysipelotrichaceae</taxon>
        <taxon>Dielma</taxon>
    </lineage>
</organism>
<evidence type="ECO:0000256" key="4">
    <source>
        <dbReference type="ARBA" id="ARBA00022692"/>
    </source>
</evidence>
<evidence type="ECO:0000259" key="11">
    <source>
        <dbReference type="Pfam" id="PF00662"/>
    </source>
</evidence>
<dbReference type="GO" id="GO:0016491">
    <property type="term" value="F:oxidoreductase activity"/>
    <property type="evidence" value="ECO:0007669"/>
    <property type="project" value="UniProtKB-KW"/>
</dbReference>
<dbReference type="InterPro" id="IPR001516">
    <property type="entry name" value="Proton_antipo_N"/>
</dbReference>
<comment type="similarity">
    <text evidence="2">Belongs to the CPA3 antiporters (TC 2.A.63) subunit A family.</text>
</comment>
<keyword evidence="5 9" id="KW-1133">Transmembrane helix</keyword>
<dbReference type="Pfam" id="PF00361">
    <property type="entry name" value="Proton_antipo_M"/>
    <property type="match status" value="1"/>
</dbReference>
<feature type="transmembrane region" description="Helical" evidence="9">
    <location>
        <begin position="157"/>
        <end position="185"/>
    </location>
</feature>
<dbReference type="PANTHER" id="PTHR42682">
    <property type="entry name" value="HYDROGENASE-4 COMPONENT F"/>
    <property type="match status" value="1"/>
</dbReference>
<evidence type="ECO:0000256" key="2">
    <source>
        <dbReference type="ARBA" id="ARBA00008483"/>
    </source>
</evidence>